<proteinExistence type="predicted"/>
<organism evidence="3 4">
    <name type="scientific">Zea mays</name>
    <name type="common">Maize</name>
    <dbReference type="NCBI Taxonomy" id="4577"/>
    <lineage>
        <taxon>Eukaryota</taxon>
        <taxon>Viridiplantae</taxon>
        <taxon>Streptophyta</taxon>
        <taxon>Embryophyta</taxon>
        <taxon>Tracheophyta</taxon>
        <taxon>Spermatophyta</taxon>
        <taxon>Magnoliopsida</taxon>
        <taxon>Liliopsida</taxon>
        <taxon>Poales</taxon>
        <taxon>Poaceae</taxon>
        <taxon>PACMAD clade</taxon>
        <taxon>Panicoideae</taxon>
        <taxon>Andropogonodae</taxon>
        <taxon>Andropogoneae</taxon>
        <taxon>Tripsacinae</taxon>
        <taxon>Zea</taxon>
    </lineage>
</organism>
<dbReference type="PANTHER" id="PTHR35283">
    <property type="entry name" value="T12C22.21 PROTEIN"/>
    <property type="match status" value="1"/>
</dbReference>
<evidence type="ECO:0000256" key="1">
    <source>
        <dbReference type="SAM" id="MobiDB-lite"/>
    </source>
</evidence>
<feature type="compositionally biased region" description="Pro residues" evidence="1">
    <location>
        <begin position="448"/>
        <end position="472"/>
    </location>
</feature>
<dbReference type="PANTHER" id="PTHR35283:SF3">
    <property type="entry name" value="T12C22.21 PROTEIN"/>
    <property type="match status" value="1"/>
</dbReference>
<feature type="compositionally biased region" description="Pro residues" evidence="1">
    <location>
        <begin position="279"/>
        <end position="292"/>
    </location>
</feature>
<reference evidence="3" key="2">
    <citation type="submission" date="2019-07" db="EMBL/GenBank/DDBJ databases">
        <authorList>
            <person name="Seetharam A."/>
            <person name="Woodhouse M."/>
            <person name="Cannon E."/>
        </authorList>
    </citation>
    <scope>NUCLEOTIDE SEQUENCE [LARGE SCALE GENOMIC DNA]</scope>
    <source>
        <strain evidence="3">cv. B73</strain>
    </source>
</reference>
<keyword evidence="4" id="KW-1185">Reference proteome</keyword>
<dbReference type="InParanoid" id="A0A804N7S5"/>
<dbReference type="InterPro" id="IPR021414">
    <property type="entry name" value="DUF3054"/>
</dbReference>
<dbReference type="Proteomes" id="UP000007305">
    <property type="component" value="Chromosome 3"/>
</dbReference>
<keyword evidence="2" id="KW-0472">Membrane</keyword>
<evidence type="ECO:0000313" key="4">
    <source>
        <dbReference type="Proteomes" id="UP000007305"/>
    </source>
</evidence>
<feature type="compositionally biased region" description="Pro residues" evidence="1">
    <location>
        <begin position="1"/>
        <end position="13"/>
    </location>
</feature>
<dbReference type="AlphaFoldDB" id="A0A804N7S5"/>
<dbReference type="Pfam" id="PF11255">
    <property type="entry name" value="DUF3054"/>
    <property type="match status" value="1"/>
</dbReference>
<reference evidence="4" key="1">
    <citation type="submission" date="2015-12" db="EMBL/GenBank/DDBJ databases">
        <title>Update maize B73 reference genome by single molecule sequencing technologies.</title>
        <authorList>
            <consortium name="Maize Genome Sequencing Project"/>
            <person name="Ware D."/>
        </authorList>
    </citation>
    <scope>NUCLEOTIDE SEQUENCE [LARGE SCALE GENOMIC DNA]</scope>
    <source>
        <strain evidence="4">cv. B73</strain>
    </source>
</reference>
<keyword evidence="2" id="KW-1133">Transmembrane helix</keyword>
<feature type="compositionally biased region" description="Low complexity" evidence="1">
    <location>
        <begin position="325"/>
        <end position="338"/>
    </location>
</feature>
<feature type="compositionally biased region" description="Pro residues" evidence="1">
    <location>
        <begin position="196"/>
        <end position="225"/>
    </location>
</feature>
<feature type="compositionally biased region" description="Low complexity" evidence="1">
    <location>
        <begin position="117"/>
        <end position="154"/>
    </location>
</feature>
<feature type="compositionally biased region" description="Pro residues" evidence="1">
    <location>
        <begin position="36"/>
        <end position="63"/>
    </location>
</feature>
<evidence type="ECO:0000256" key="2">
    <source>
        <dbReference type="SAM" id="Phobius"/>
    </source>
</evidence>
<dbReference type="Gramene" id="Zm00001eb141580_T001">
    <property type="protein sequence ID" value="Zm00001eb141580_P001"/>
    <property type="gene ID" value="Zm00001eb141580"/>
</dbReference>
<feature type="compositionally biased region" description="Low complexity" evidence="1">
    <location>
        <begin position="297"/>
        <end position="310"/>
    </location>
</feature>
<reference evidence="3" key="3">
    <citation type="submission" date="2021-05" db="UniProtKB">
        <authorList>
            <consortium name="EnsemblPlants"/>
        </authorList>
    </citation>
    <scope>IDENTIFICATION</scope>
    <source>
        <strain evidence="3">cv. B73</strain>
    </source>
</reference>
<protein>
    <submittedName>
        <fullName evidence="3">Uncharacterized protein</fullName>
    </submittedName>
</protein>
<evidence type="ECO:0000313" key="3">
    <source>
        <dbReference type="EnsemblPlants" id="Zm00001eb141580_P001"/>
    </source>
</evidence>
<feature type="region of interest" description="Disordered" evidence="1">
    <location>
        <begin position="260"/>
        <end position="476"/>
    </location>
</feature>
<keyword evidence="2" id="KW-0812">Transmembrane</keyword>
<feature type="transmembrane region" description="Helical" evidence="2">
    <location>
        <begin position="689"/>
        <end position="710"/>
    </location>
</feature>
<feature type="region of interest" description="Disordered" evidence="1">
    <location>
        <begin position="1"/>
        <end position="75"/>
    </location>
</feature>
<name>A0A804N7S5_MAIZE</name>
<feature type="region of interest" description="Disordered" evidence="1">
    <location>
        <begin position="88"/>
        <end position="229"/>
    </location>
</feature>
<feature type="region of interest" description="Disordered" evidence="1">
    <location>
        <begin position="508"/>
        <end position="536"/>
    </location>
</feature>
<feature type="transmembrane region" description="Helical" evidence="2">
    <location>
        <begin position="730"/>
        <end position="750"/>
    </location>
</feature>
<sequence length="751" mass="76528">MAAQPPPPPPPAWAPRRPSRAPPLPPTLGPRRLHPSPAPPPRRPPPVRSPPPPPSSPPSPPPAARLGPARTACSPTPAARALVCLGPRLGHSGELGSAPAARAPDPARPPRPRRLSPGRAASPPAPATPAARAPDPARLGLARAASSPTPAARAGVPRPRLGRLARSAPPPAIRLGPSGEPHPAPALSGEPAPSGELPPPVQPPPPGSTAPAPARPPAPPAPPRPASVVPPSYPCFAPSVCRVCPLAPPCLARVVSALGVASSSASARPRRVRDSFAARPPPPSFPPSPPPVARLGPARAASSPTPAARALVRLGPRLGRSGELGSAPAPATPATRAPDPARPPLPRRLSPGPGHPGRAASPPAPATPAARAPDPARLSPALAASSPTPAARAGVPRPRLGRLARSAPPPAVRLGPSGEPRPAPALSGEPAPLVRPPPPASSPSGSTAPPPGSTAPAPAPARPPAPPAPPRPASAVPPSYPCFAPPVCRVCPLAPPCLARVVSALGVASSSASARPRRVRDSHPSPAHASCFPSRHRDVASAASSHRRLFAAPPIPKVLLLRRHGRRPLATGCPYPLFANPRLLRRRLALSGAGADQAPRRADPSLRGKLGLLAGGDVFCLLLFSAIGRFSHGLPVLDVETFKTVDPFIAGCNGVGSAVITAAKSWAVGIPEAKILRGKSGPKIPWIQAMGWATWFLVAVCFFAVIELFAPDALDSPLRRRLHHLAKLAHVLSFATFWGAAFWPTFISAAL</sequence>
<feature type="compositionally biased region" description="Low complexity" evidence="1">
    <location>
        <begin position="347"/>
        <end position="394"/>
    </location>
</feature>
<dbReference type="EnsemblPlants" id="Zm00001eb141580_T001">
    <property type="protein sequence ID" value="Zm00001eb141580_P001"/>
    <property type="gene ID" value="Zm00001eb141580"/>
</dbReference>
<accession>A0A804N7S5</accession>